<feature type="compositionally biased region" description="Basic and acidic residues" evidence="1">
    <location>
        <begin position="93"/>
        <end position="116"/>
    </location>
</feature>
<feature type="compositionally biased region" description="Basic and acidic residues" evidence="1">
    <location>
        <begin position="134"/>
        <end position="147"/>
    </location>
</feature>
<dbReference type="EMBL" id="AM431974">
    <property type="protein sequence ID" value="CAN75905.1"/>
    <property type="molecule type" value="Genomic_DNA"/>
</dbReference>
<sequence length="224" mass="23682">MTRAIHRIILFFMNTQGDSFIAKITRTSDQDQEQNREKGKCDFVEVEPISRWIGFSGGKVLVVTDVFDGGEGEGEALGKLDAADDGEGDEAVEEGHEASGAKDEEGGGNGETRDNDLGEGEEGFGDGNGSDGLHGLDRHWDAKEKVGGDVVPRLPTKPPSSTESGFETEGAKPPPTGAEERGGGGRCVVSHEGSAVKVIVASTGGRPDLDREWVNLNREEEATG</sequence>
<evidence type="ECO:0000256" key="1">
    <source>
        <dbReference type="SAM" id="MobiDB-lite"/>
    </source>
</evidence>
<proteinExistence type="predicted"/>
<accession>A5AQ63</accession>
<feature type="compositionally biased region" description="Acidic residues" evidence="1">
    <location>
        <begin position="83"/>
        <end position="92"/>
    </location>
</feature>
<feature type="region of interest" description="Disordered" evidence="1">
    <location>
        <begin position="74"/>
        <end position="189"/>
    </location>
</feature>
<organism evidence="2">
    <name type="scientific">Vitis vinifera</name>
    <name type="common">Grape</name>
    <dbReference type="NCBI Taxonomy" id="29760"/>
    <lineage>
        <taxon>Eukaryota</taxon>
        <taxon>Viridiplantae</taxon>
        <taxon>Streptophyta</taxon>
        <taxon>Embryophyta</taxon>
        <taxon>Tracheophyta</taxon>
        <taxon>Spermatophyta</taxon>
        <taxon>Magnoliopsida</taxon>
        <taxon>eudicotyledons</taxon>
        <taxon>Gunneridae</taxon>
        <taxon>Pentapetalae</taxon>
        <taxon>rosids</taxon>
        <taxon>Vitales</taxon>
        <taxon>Vitaceae</taxon>
        <taxon>Viteae</taxon>
        <taxon>Vitis</taxon>
    </lineage>
</organism>
<name>A5AQ63_VITVI</name>
<dbReference type="AlphaFoldDB" id="A5AQ63"/>
<reference evidence="2" key="1">
    <citation type="journal article" date="2007" name="PLoS ONE">
        <title>The first genome sequence of an elite grapevine cultivar (Pinot noir Vitis vinifera L.): coping with a highly heterozygous genome.</title>
        <authorList>
            <person name="Velasco R."/>
            <person name="Zharkikh A."/>
            <person name="Troggio M."/>
            <person name="Cartwright D.A."/>
            <person name="Cestaro A."/>
            <person name="Pruss D."/>
            <person name="Pindo M."/>
            <person name="FitzGerald L.M."/>
            <person name="Vezzulli S."/>
            <person name="Reid J."/>
            <person name="Malacarne G."/>
            <person name="Iliev D."/>
            <person name="Coppola G."/>
            <person name="Wardell B."/>
            <person name="Micheletti D."/>
            <person name="Macalma T."/>
            <person name="Facci M."/>
            <person name="Mitchell J.T."/>
            <person name="Perazzolli M."/>
            <person name="Eldredge G."/>
            <person name="Gatto P."/>
            <person name="Oyzerski R."/>
            <person name="Moretto M."/>
            <person name="Gutin N."/>
            <person name="Stefanini M."/>
            <person name="Chen Y."/>
            <person name="Segala C."/>
            <person name="Davenport C."/>
            <person name="Dematte L."/>
            <person name="Mraz A."/>
            <person name="Battilana J."/>
            <person name="Stormo K."/>
            <person name="Costa F."/>
            <person name="Tao Q."/>
            <person name="Si-Ammour A."/>
            <person name="Harkins T."/>
            <person name="Lackey A."/>
            <person name="Perbost C."/>
            <person name="Taillon B."/>
            <person name="Stella A."/>
            <person name="Solovyev V."/>
            <person name="Fawcett J.A."/>
            <person name="Sterck L."/>
            <person name="Vandepoele K."/>
            <person name="Grando S.M."/>
            <person name="Toppo S."/>
            <person name="Moser C."/>
            <person name="Lanchbury J."/>
            <person name="Bogden R."/>
            <person name="Skolnick M."/>
            <person name="Sgaramella V."/>
            <person name="Bhatnagar S.K."/>
            <person name="Fontana P."/>
            <person name="Gutin A."/>
            <person name="Van de Peer Y."/>
            <person name="Salamini F."/>
            <person name="Viola R."/>
        </authorList>
    </citation>
    <scope>NUCLEOTIDE SEQUENCE</scope>
</reference>
<evidence type="ECO:0000313" key="2">
    <source>
        <dbReference type="EMBL" id="CAN75905.1"/>
    </source>
</evidence>
<protein>
    <submittedName>
        <fullName evidence="2">Uncharacterized protein</fullName>
    </submittedName>
</protein>
<gene>
    <name evidence="2" type="ORF">VITISV_001973</name>
</gene>